<dbReference type="InterPro" id="IPR035093">
    <property type="entry name" value="RelE/ParE_toxin_dom_sf"/>
</dbReference>
<organism evidence="1 2">
    <name type="scientific">Niveispirillum lacus</name>
    <dbReference type="NCBI Taxonomy" id="1981099"/>
    <lineage>
        <taxon>Bacteria</taxon>
        <taxon>Pseudomonadati</taxon>
        <taxon>Pseudomonadota</taxon>
        <taxon>Alphaproteobacteria</taxon>
        <taxon>Rhodospirillales</taxon>
        <taxon>Azospirillaceae</taxon>
        <taxon>Niveispirillum</taxon>
    </lineage>
</organism>
<dbReference type="Gene3D" id="3.30.2310.20">
    <property type="entry name" value="RelE-like"/>
    <property type="match status" value="1"/>
</dbReference>
<accession>A0A255YTP0</accession>
<evidence type="ECO:0000313" key="1">
    <source>
        <dbReference type="EMBL" id="OYQ32582.1"/>
    </source>
</evidence>
<comment type="caution">
    <text evidence="1">The sequence shown here is derived from an EMBL/GenBank/DDBJ whole genome shotgun (WGS) entry which is preliminary data.</text>
</comment>
<gene>
    <name evidence="1" type="ORF">CHU95_17535</name>
</gene>
<name>A0A255YTP0_9PROT</name>
<dbReference type="Proteomes" id="UP000216998">
    <property type="component" value="Unassembled WGS sequence"/>
</dbReference>
<sequence>MDIGGKAQAERCLRLTRAACEWLTEHPLLGSGDDFVRPGHCCLPVRLFRVFYRLGADGHVDGI</sequence>
<reference evidence="1 2" key="1">
    <citation type="submission" date="2017-07" db="EMBL/GenBank/DDBJ databases">
        <title>Niveispirillum cyanobacteriorum sp. nov., isolated from cyanobacterial aggregates in a eutrophic lake.</title>
        <authorList>
            <person name="Cai H."/>
        </authorList>
    </citation>
    <scope>NUCLEOTIDE SEQUENCE [LARGE SCALE GENOMIC DNA]</scope>
    <source>
        <strain evidence="2">TH1-14</strain>
    </source>
</reference>
<dbReference type="EMBL" id="NOXU01000031">
    <property type="protein sequence ID" value="OYQ32582.1"/>
    <property type="molecule type" value="Genomic_DNA"/>
</dbReference>
<proteinExistence type="predicted"/>
<protein>
    <recommendedName>
        <fullName evidence="3">Plasmid stabilization protein</fullName>
    </recommendedName>
</protein>
<keyword evidence="2" id="KW-1185">Reference proteome</keyword>
<evidence type="ECO:0008006" key="3">
    <source>
        <dbReference type="Google" id="ProtNLM"/>
    </source>
</evidence>
<dbReference type="AlphaFoldDB" id="A0A255YTP0"/>
<evidence type="ECO:0000313" key="2">
    <source>
        <dbReference type="Proteomes" id="UP000216998"/>
    </source>
</evidence>